<organism evidence="1 2">
    <name type="scientific">Ichnoviriform fumiferanae</name>
    <dbReference type="NCBI Taxonomy" id="419435"/>
    <lineage>
        <taxon>Viruses</taxon>
        <taxon>Viruses incertae sedis</taxon>
        <taxon>Polydnaviriformidae</taxon>
        <taxon>Ichnoviriform</taxon>
    </lineage>
</organism>
<evidence type="ECO:0000313" key="2">
    <source>
        <dbReference type="Proteomes" id="UP000203987"/>
    </source>
</evidence>
<evidence type="ECO:0000313" key="1">
    <source>
        <dbReference type="EMBL" id="BAF45551.1"/>
    </source>
</evidence>
<dbReference type="RefSeq" id="YP_001029415.1">
    <property type="nucleotide sequence ID" value="NC_008914.1"/>
</dbReference>
<proteinExistence type="predicted"/>
<dbReference type="Proteomes" id="UP000203987">
    <property type="component" value="Genome"/>
</dbReference>
<dbReference type="GeneID" id="5179600"/>
<reference evidence="1 2" key="1">
    <citation type="journal article" date="2007" name="J. Virol.">
        <title>Genomic and morphological features of a banchine polydnavirus: comparison with bracoviruses and ichnoviruses.</title>
        <authorList>
            <person name="Lapointe R."/>
            <person name="Tanaka K."/>
            <person name="Barney W.E."/>
            <person name="Whitfield J.B."/>
            <person name="Banks J.C."/>
            <person name="Beliveau C."/>
            <person name="Stoltz D."/>
            <person name="Webb B.A."/>
            <person name="Cusson M."/>
        </authorList>
    </citation>
    <scope>NUCLEOTIDE SEQUENCE [LARGE SCALE GENOMIC DNA]</scope>
</reference>
<sequence length="123" mass="14534">MHMPKLYAKSVSIEQTINAQKQLQLDIFNDDSCLRNLNVPIGREFISKEILPRDILAWSLTGRPPKYPAKKFSQKENPCFYYCSSEQLRCYGSRMSSTMIPYCRKLNFFQIMHFLSQWIISRN</sequence>
<name>A2PZX9_9VIRU</name>
<dbReference type="KEGG" id="vg:5179600"/>
<dbReference type="EMBL" id="AB289988">
    <property type="protein sequence ID" value="BAF45551.1"/>
    <property type="molecule type" value="Genomic_DNA"/>
</dbReference>
<accession>A2PZX9</accession>
<protein>
    <submittedName>
        <fullName evidence="1">GfV-C11-ORF2</fullName>
    </submittedName>
</protein>